<feature type="transmembrane region" description="Helical" evidence="1">
    <location>
        <begin position="158"/>
        <end position="175"/>
    </location>
</feature>
<proteinExistence type="predicted"/>
<feature type="transmembrane region" description="Helical" evidence="1">
    <location>
        <begin position="6"/>
        <end position="33"/>
    </location>
</feature>
<evidence type="ECO:0000313" key="3">
    <source>
        <dbReference type="Proteomes" id="UP001606300"/>
    </source>
</evidence>
<organism evidence="2 3">
    <name type="scientific">Pelomonas dachongensis</name>
    <dbReference type="NCBI Taxonomy" id="3299029"/>
    <lineage>
        <taxon>Bacteria</taxon>
        <taxon>Pseudomonadati</taxon>
        <taxon>Pseudomonadota</taxon>
        <taxon>Betaproteobacteria</taxon>
        <taxon>Burkholderiales</taxon>
        <taxon>Sphaerotilaceae</taxon>
        <taxon>Roseateles</taxon>
    </lineage>
</organism>
<keyword evidence="1" id="KW-1133">Transmembrane helix</keyword>
<keyword evidence="1" id="KW-0812">Transmembrane</keyword>
<feature type="transmembrane region" description="Helical" evidence="1">
    <location>
        <begin position="446"/>
        <end position="465"/>
    </location>
</feature>
<feature type="transmembrane region" description="Helical" evidence="1">
    <location>
        <begin position="45"/>
        <end position="64"/>
    </location>
</feature>
<keyword evidence="1" id="KW-0472">Membrane</keyword>
<feature type="transmembrane region" description="Helical" evidence="1">
    <location>
        <begin position="386"/>
        <end position="403"/>
    </location>
</feature>
<dbReference type="EMBL" id="JBIGHY010000015">
    <property type="protein sequence ID" value="MFG6417036.1"/>
    <property type="molecule type" value="Genomic_DNA"/>
</dbReference>
<evidence type="ECO:0000313" key="2">
    <source>
        <dbReference type="EMBL" id="MFG6417036.1"/>
    </source>
</evidence>
<feature type="transmembrane region" description="Helical" evidence="1">
    <location>
        <begin position="208"/>
        <end position="227"/>
    </location>
</feature>
<accession>A0ABW7EUA5</accession>
<feature type="transmembrane region" description="Helical" evidence="1">
    <location>
        <begin position="132"/>
        <end position="151"/>
    </location>
</feature>
<protein>
    <recommendedName>
        <fullName evidence="4">O-Antigen ligase</fullName>
    </recommendedName>
</protein>
<gene>
    <name evidence="2" type="ORF">ACG02S_24375</name>
</gene>
<feature type="transmembrane region" description="Helical" evidence="1">
    <location>
        <begin position="279"/>
        <end position="299"/>
    </location>
</feature>
<feature type="transmembrane region" description="Helical" evidence="1">
    <location>
        <begin position="100"/>
        <end position="120"/>
    </location>
</feature>
<evidence type="ECO:0000256" key="1">
    <source>
        <dbReference type="SAM" id="Phobius"/>
    </source>
</evidence>
<keyword evidence="3" id="KW-1185">Reference proteome</keyword>
<sequence>MILMATLALAVIGGLAAAVGAVLIVGVIAAVAVGIGIMLFPKLHILFGMIFALVITGVLEFFFYFGQANWLSSVIVASMMLPALLRLLGMSQERDGVSAFAAILVAYIVGLLASSVINRIPVPQVIVGVRNYLPYIGVAMLIVYGGFEIGFVRKVLRALLFIALIQIPVAIYQHIVVGPARVAMRGAVGREDEAIVGTFGGSIVTGGYTGEMASFLVMAVMFVIALWRERKLKGWLAAVFSIALLIPVLLAETKIALLLLPVLSLIAFGSDIKKSPATAVVGLIGVALLMTAVGGVYALKYWQSSDQAASQLLYSFDPDFMVTPDHRGRVGTIVHWYQTNLQEGNYVGALIGHGMASSLEGSSTIGLGSAVRQFGLGLDAHGMSRLLWDGGMLVFSLFAMLCVRTIYVASKLRKKDSIASEDRAGLTFALVAATSMFLMLPYQMSVLGGSAMQFVFWCVVGYVEYMRRACSAAHKSEERSFGFAVGCRLASQRRMLNSK</sequence>
<dbReference type="RefSeq" id="WP_394473095.1">
    <property type="nucleotide sequence ID" value="NZ_JBIGHY010000015.1"/>
</dbReference>
<comment type="caution">
    <text evidence="2">The sequence shown here is derived from an EMBL/GenBank/DDBJ whole genome shotgun (WGS) entry which is preliminary data.</text>
</comment>
<name>A0ABW7EUA5_9BURK</name>
<evidence type="ECO:0008006" key="4">
    <source>
        <dbReference type="Google" id="ProtNLM"/>
    </source>
</evidence>
<feature type="transmembrane region" description="Helical" evidence="1">
    <location>
        <begin position="70"/>
        <end position="88"/>
    </location>
</feature>
<reference evidence="2 3" key="1">
    <citation type="submission" date="2024-09" db="EMBL/GenBank/DDBJ databases">
        <title>Novel species of the genus Pelomonas and Roseateles isolated from streams.</title>
        <authorList>
            <person name="Lu H."/>
        </authorList>
    </citation>
    <scope>NUCLEOTIDE SEQUENCE [LARGE SCALE GENOMIC DNA]</scope>
    <source>
        <strain evidence="2 3">DC23W</strain>
    </source>
</reference>
<dbReference type="Proteomes" id="UP001606300">
    <property type="component" value="Unassembled WGS sequence"/>
</dbReference>